<reference evidence="1 2" key="1">
    <citation type="journal article" date="2013" name="Curr. Biol.">
        <title>Shared signatures of parasitism and phylogenomics unite Cryptomycota and microsporidia.</title>
        <authorList>
            <person name="James T.Y."/>
            <person name="Pelin A."/>
            <person name="Bonen L."/>
            <person name="Ahrendt S."/>
            <person name="Sain D."/>
            <person name="Corradi N."/>
            <person name="Stajich J.E."/>
        </authorList>
    </citation>
    <scope>NUCLEOTIDE SEQUENCE [LARGE SCALE GENOMIC DNA]</scope>
    <source>
        <strain evidence="1 2">CSF55</strain>
    </source>
</reference>
<evidence type="ECO:0000313" key="1">
    <source>
        <dbReference type="EMBL" id="EPZ36080.1"/>
    </source>
</evidence>
<name>A0A075B480_ROZAC</name>
<gene>
    <name evidence="1" type="ORF">O9G_003652</name>
</gene>
<organism evidence="1 2">
    <name type="scientific">Rozella allomycis (strain CSF55)</name>
    <dbReference type="NCBI Taxonomy" id="988480"/>
    <lineage>
        <taxon>Eukaryota</taxon>
        <taxon>Fungi</taxon>
        <taxon>Fungi incertae sedis</taxon>
        <taxon>Cryptomycota</taxon>
        <taxon>Cryptomycota incertae sedis</taxon>
        <taxon>Rozella</taxon>
    </lineage>
</organism>
<dbReference type="HOGENOM" id="CLU_953602_0_0_1"/>
<dbReference type="OrthoDB" id="6334211at2759"/>
<dbReference type="EMBL" id="KE560662">
    <property type="protein sequence ID" value="EPZ36080.1"/>
    <property type="molecule type" value="Genomic_DNA"/>
</dbReference>
<sequence length="292" mass="34507">MFVHPTFYTCETNPENVSFLSNLHELKTGDVIGLKETLVYLHNTTIKFGTCNTTINFDENSSNWIIERTAFTNKWKYNLRSVINSDLQTIEETETRYGLDEAEIFKRHVINQHSYYDIKDYRNHEESLHVKVHLSNNDSRIIFSGLEILLPLLFLRSRENRLSLMYFFEGECKEVSMIKEDDYINMSLGSHTLKFLFDNDELVESPFGMTMQLRDEEFSKVFAEQKLEEDIKKDVELESLYHQSKEQIGKDLSKFIQDNDQLKTFLADYMAQLLHHKPSNVYEFTRNQFAVE</sequence>
<dbReference type="AlphaFoldDB" id="A0A075B480"/>
<accession>A0A075B480</accession>
<proteinExistence type="predicted"/>
<keyword evidence="2" id="KW-1185">Reference proteome</keyword>
<dbReference type="Proteomes" id="UP000030755">
    <property type="component" value="Unassembled WGS sequence"/>
</dbReference>
<protein>
    <submittedName>
        <fullName evidence="1">Uncharacterized protein</fullName>
    </submittedName>
</protein>
<evidence type="ECO:0000313" key="2">
    <source>
        <dbReference type="Proteomes" id="UP000030755"/>
    </source>
</evidence>